<evidence type="ECO:0000256" key="1">
    <source>
        <dbReference type="SAM" id="Phobius"/>
    </source>
</evidence>
<feature type="transmembrane region" description="Helical" evidence="1">
    <location>
        <begin position="201"/>
        <end position="223"/>
    </location>
</feature>
<gene>
    <name evidence="2" type="ORF">NCTC10994_01862</name>
</gene>
<feature type="transmembrane region" description="Helical" evidence="1">
    <location>
        <begin position="258"/>
        <end position="277"/>
    </location>
</feature>
<feature type="transmembrane region" description="Helical" evidence="1">
    <location>
        <begin position="175"/>
        <end position="195"/>
    </location>
</feature>
<reference evidence="2 3" key="1">
    <citation type="submission" date="2018-06" db="EMBL/GenBank/DDBJ databases">
        <authorList>
            <consortium name="Pathogen Informatics"/>
            <person name="Doyle S."/>
        </authorList>
    </citation>
    <scope>NUCLEOTIDE SEQUENCE [LARGE SCALE GENOMIC DNA]</scope>
    <source>
        <strain evidence="2 3">NCTC10994</strain>
    </source>
</reference>
<feature type="transmembrane region" description="Helical" evidence="1">
    <location>
        <begin position="102"/>
        <end position="123"/>
    </location>
</feature>
<keyword evidence="1" id="KW-1133">Transmembrane helix</keyword>
<evidence type="ECO:0000313" key="3">
    <source>
        <dbReference type="Proteomes" id="UP000249091"/>
    </source>
</evidence>
<dbReference type="RefSeq" id="WP_072701816.1">
    <property type="nucleotide sequence ID" value="NZ_JAFBBL010000001.1"/>
</dbReference>
<accession>A0A2X4U736</accession>
<name>A0A2X4U736_9NOCA</name>
<keyword evidence="1" id="KW-0812">Transmembrane</keyword>
<dbReference type="STRING" id="1219011.GCA_001895045_02955"/>
<keyword evidence="3" id="KW-1185">Reference proteome</keyword>
<proteinExistence type="predicted"/>
<protein>
    <submittedName>
        <fullName evidence="2">Methylamine utilization protein</fullName>
    </submittedName>
</protein>
<dbReference type="Proteomes" id="UP000249091">
    <property type="component" value="Chromosome 1"/>
</dbReference>
<dbReference type="AlphaFoldDB" id="A0A2X4U736"/>
<feature type="transmembrane region" description="Helical" evidence="1">
    <location>
        <begin position="135"/>
        <end position="155"/>
    </location>
</feature>
<sequence length="278" mass="28034">MTTVLTHEPIATDLPDIRPTLSGAVSTTARLGLAAGAAVAGAGVATLAAPTTATALTAAVVGAGLVTSLAANWSTCGMSVAGVVAAPKQPGRKGASTPLRRLGWHALGSVSTGAVTGAVLGALGSVTAASLSPLWLLFGWAVFALAYGLHEIGVLSMPAPMRRQQLPRHLRRTMAPWKVSLLFGAIIGPGFLIFIRSSAYYLLVLGVLAVGSPALGAAMFTVVSLGRCMPSVAAIAHTRRGGSMPGFLSVMCVVDRRVQAVTGAALVGLAAFAVFSLI</sequence>
<dbReference type="EMBL" id="LS483468">
    <property type="protein sequence ID" value="SQI31058.1"/>
    <property type="molecule type" value="Genomic_DNA"/>
</dbReference>
<evidence type="ECO:0000313" key="2">
    <source>
        <dbReference type="EMBL" id="SQI31058.1"/>
    </source>
</evidence>
<keyword evidence="1" id="KW-0472">Membrane</keyword>
<organism evidence="2 3">
    <name type="scientific">Rhodococcus coprophilus</name>
    <dbReference type="NCBI Taxonomy" id="38310"/>
    <lineage>
        <taxon>Bacteria</taxon>
        <taxon>Bacillati</taxon>
        <taxon>Actinomycetota</taxon>
        <taxon>Actinomycetes</taxon>
        <taxon>Mycobacteriales</taxon>
        <taxon>Nocardiaceae</taxon>
        <taxon>Rhodococcus</taxon>
    </lineage>
</organism>
<dbReference type="KEGG" id="rcr:NCTC10994_01862"/>